<protein>
    <submittedName>
        <fullName evidence="16">Protocadherin gamma-C3-like</fullName>
    </submittedName>
</protein>
<reference evidence="16 17" key="1">
    <citation type="journal article" date="2013" name="Science">
        <title>Genomic diversity and evolution of the head crest in the rock pigeon.</title>
        <authorList>
            <person name="Shapiro M.D."/>
            <person name="Kronenberg Z."/>
            <person name="Li C."/>
            <person name="Domyan E.T."/>
            <person name="Pan H."/>
            <person name="Campbell M."/>
            <person name="Tan H."/>
            <person name="Huff C.D."/>
            <person name="Hu H."/>
            <person name="Vickrey A.I."/>
            <person name="Nielsen S.C."/>
            <person name="Stringham S.A."/>
            <person name="Hu H."/>
            <person name="Willerslev E."/>
            <person name="Gilbert M.T."/>
            <person name="Yandell M."/>
            <person name="Zhang G."/>
            <person name="Wang J."/>
        </authorList>
    </citation>
    <scope>NUCLEOTIDE SEQUENCE [LARGE SCALE GENOMIC DNA]</scope>
    <source>
        <tissue evidence="16">Blood</tissue>
    </source>
</reference>
<dbReference type="Pfam" id="PF16492">
    <property type="entry name" value="Cadherin_C_2"/>
    <property type="match status" value="1"/>
</dbReference>
<feature type="domain" description="Cadherin" evidence="15">
    <location>
        <begin position="149"/>
        <end position="253"/>
    </location>
</feature>
<dbReference type="GO" id="GO:0005509">
    <property type="term" value="F:calcium ion binding"/>
    <property type="evidence" value="ECO:0007669"/>
    <property type="project" value="UniProtKB-UniRule"/>
</dbReference>
<dbReference type="PANTHER" id="PTHR24028:SF236">
    <property type="entry name" value="PROTOCADHERIN GAMMA-C3"/>
    <property type="match status" value="1"/>
</dbReference>
<keyword evidence="8" id="KW-0130">Cell adhesion</keyword>
<dbReference type="SUPFAM" id="SSF49313">
    <property type="entry name" value="Cadherin-like"/>
    <property type="match status" value="11"/>
</dbReference>
<evidence type="ECO:0000256" key="10">
    <source>
        <dbReference type="ARBA" id="ARBA00023136"/>
    </source>
</evidence>
<keyword evidence="6" id="KW-0677">Repeat</keyword>
<dbReference type="FunFam" id="2.60.40.60:FF:000018">
    <property type="entry name" value="Protocadherin gamma c3"/>
    <property type="match status" value="2"/>
</dbReference>
<keyword evidence="10 14" id="KW-0472">Membrane</keyword>
<dbReference type="InterPro" id="IPR020894">
    <property type="entry name" value="Cadherin_CS"/>
</dbReference>
<evidence type="ECO:0000256" key="9">
    <source>
        <dbReference type="ARBA" id="ARBA00022989"/>
    </source>
</evidence>
<feature type="domain" description="Cadherin" evidence="15">
    <location>
        <begin position="40"/>
        <end position="148"/>
    </location>
</feature>
<dbReference type="PROSITE" id="PS50268">
    <property type="entry name" value="CADHERIN_2"/>
    <property type="match status" value="11"/>
</dbReference>
<keyword evidence="3" id="KW-1003">Cell membrane</keyword>
<accession>A0A2I0LQN6</accession>
<feature type="domain" description="Cadherin" evidence="15">
    <location>
        <begin position="754"/>
        <end position="860"/>
    </location>
</feature>
<dbReference type="Gene3D" id="2.60.40.60">
    <property type="entry name" value="Cadherins"/>
    <property type="match status" value="12"/>
</dbReference>
<evidence type="ECO:0000256" key="4">
    <source>
        <dbReference type="ARBA" id="ARBA00022692"/>
    </source>
</evidence>
<comment type="function">
    <text evidence="1">Potential calcium-dependent cell-adhesion protein. May be involved in the establishment and maintenance of specific neuronal connections in the brain.</text>
</comment>
<dbReference type="Pfam" id="PF08266">
    <property type="entry name" value="Cadherin_2"/>
    <property type="match status" value="1"/>
</dbReference>
<proteinExistence type="predicted"/>
<keyword evidence="9 14" id="KW-1133">Transmembrane helix</keyword>
<dbReference type="Proteomes" id="UP000053872">
    <property type="component" value="Unassembled WGS sequence"/>
</dbReference>
<dbReference type="FunFam" id="2.60.40.60:FF:000004">
    <property type="entry name" value="Protocadherin 1 gamma 2"/>
    <property type="match status" value="2"/>
</dbReference>
<feature type="domain" description="Cadherin" evidence="15">
    <location>
        <begin position="1292"/>
        <end position="1357"/>
    </location>
</feature>
<feature type="domain" description="Cadherin" evidence="15">
    <location>
        <begin position="970"/>
        <end position="1077"/>
    </location>
</feature>
<dbReference type="InterPro" id="IPR002126">
    <property type="entry name" value="Cadherin-like_dom"/>
</dbReference>
<evidence type="ECO:0000256" key="14">
    <source>
        <dbReference type="SAM" id="Phobius"/>
    </source>
</evidence>
<evidence type="ECO:0000256" key="11">
    <source>
        <dbReference type="ARBA" id="ARBA00023180"/>
    </source>
</evidence>
<keyword evidence="4 14" id="KW-0812">Transmembrane</keyword>
<feature type="compositionally biased region" description="Basic and acidic residues" evidence="13">
    <location>
        <begin position="692"/>
        <end position="703"/>
    </location>
</feature>
<keyword evidence="5" id="KW-0732">Signal</keyword>
<feature type="domain" description="Cadherin" evidence="15">
    <location>
        <begin position="503"/>
        <end position="581"/>
    </location>
</feature>
<feature type="region of interest" description="Disordered" evidence="13">
    <location>
        <begin position="692"/>
        <end position="722"/>
    </location>
</feature>
<dbReference type="InterPro" id="IPR050174">
    <property type="entry name" value="Protocadherin/Cadherin-CA"/>
</dbReference>
<dbReference type="FunFam" id="2.60.40.60:FF:000129">
    <property type="entry name" value="protocadherin alpha-C2 isoform X1"/>
    <property type="match status" value="2"/>
</dbReference>
<feature type="domain" description="Cadherin" evidence="15">
    <location>
        <begin position="1078"/>
        <end position="1182"/>
    </location>
</feature>
<evidence type="ECO:0000256" key="6">
    <source>
        <dbReference type="ARBA" id="ARBA00022737"/>
    </source>
</evidence>
<dbReference type="InterPro" id="IPR015919">
    <property type="entry name" value="Cadherin-like_sf"/>
</dbReference>
<evidence type="ECO:0000256" key="7">
    <source>
        <dbReference type="ARBA" id="ARBA00022837"/>
    </source>
</evidence>
<keyword evidence="7 12" id="KW-0106">Calcium</keyword>
<feature type="domain" description="Cadherin" evidence="15">
    <location>
        <begin position="861"/>
        <end position="969"/>
    </location>
</feature>
<evidence type="ECO:0000256" key="5">
    <source>
        <dbReference type="ARBA" id="ARBA00022729"/>
    </source>
</evidence>
<organism evidence="16 17">
    <name type="scientific">Columba livia</name>
    <name type="common">Rock dove</name>
    <dbReference type="NCBI Taxonomy" id="8932"/>
    <lineage>
        <taxon>Eukaryota</taxon>
        <taxon>Metazoa</taxon>
        <taxon>Chordata</taxon>
        <taxon>Craniata</taxon>
        <taxon>Vertebrata</taxon>
        <taxon>Euteleostomi</taxon>
        <taxon>Archelosauria</taxon>
        <taxon>Archosauria</taxon>
        <taxon>Dinosauria</taxon>
        <taxon>Saurischia</taxon>
        <taxon>Theropoda</taxon>
        <taxon>Coelurosauria</taxon>
        <taxon>Aves</taxon>
        <taxon>Neognathae</taxon>
        <taxon>Neoaves</taxon>
        <taxon>Columbimorphae</taxon>
        <taxon>Columbiformes</taxon>
        <taxon>Columbidae</taxon>
        <taxon>Columba</taxon>
    </lineage>
</organism>
<keyword evidence="17" id="KW-1185">Reference proteome</keyword>
<feature type="transmembrane region" description="Helical" evidence="14">
    <location>
        <begin position="741"/>
        <end position="762"/>
    </location>
</feature>
<dbReference type="InterPro" id="IPR013164">
    <property type="entry name" value="Cadherin_N"/>
</dbReference>
<feature type="domain" description="Cadherin" evidence="15">
    <location>
        <begin position="359"/>
        <end position="465"/>
    </location>
</feature>
<sequence length="1397" mass="149488">MCGEAVSCSVSFEALVQNPLNVFDVEVAIQDINDNSPRFLKENMQFEIIESTIPGARFYLGMAEDADVGSNSLQGYELEANGYFAVEVKESPDGSKFAELVLRRALDREREASLRLVLTALDGGDPPRSGTAQLCINVTDANDNTPVFAQDRYRASLREDAPPGSTVLNVSASDADAGTNARITYSFGETPAKVLQKFAVDPEGGMITLQEALDFEDTRSFSLAVEARDGGGLVAHCKVEVDVLDVNDNAPEVTLTSVSSPVPEDAPAGTVVALLKMRDRDSGENGEVSCELSGEAPLSLVKSSGGSYKVVTASALDREQAAEHRVTVVARDRGRPSLSSSTALVLEVSDVNDNAPVFEEAAYSAYVAENNAAGAPILRVLALDPDAGANGRVSYWLSGGSADAAAYVSVEARSGALYAQRSFDYEQCREFAVVVRAQDGGEPARSSTATVRVFVLDRNDNAPRVLWPAPEAGERVPGSAPALEPFEVVPRSAEAGYLVAKVDAGQNAWLSYELVQAAEPALFRVGLHSGEVRTARAVSERDAAKQRLVVVVKDHGQPALSATATLHVVLAESLQEALPELSERAAGADSLTSDLNLILVVALAVVSLVFVLTVILIFFKCRRSRSPPIFITSDKELYSSLGSKVPYNYCSSTLPLPYSYEVCLASDSGQKDFTFLRPGTTALSDCLLDGEHGSGTHSRKDPPIPESLAQPGRGGAKRGARPSCAMNGVAVRSRGVTTGQVLSLLLLFGVSDWVSAAIRYAIPEEARRGSAVGNVVADLALDLGRLPGRRLRVVSGGNKKYFGVDLTSGALLVSERIDREELCGALSPCSLSFEIVVENPLELFSGAVEIQDINDNDPVFPSSQARLEISESVAAGARFPLESAQDPDVGINSLQTYQLSANPHFALDVQTRVDGSKYAELVLEKELDREEQRELHLVLTALDGGSPPRSAHVQIHIEVVDANDNAPVFNQSTYKASVRENTPSGTLVARISAYDLDDGPNGDIVYSFSSHTPAKVRELFALDSATGELRVKGQLDYEETKLYEIYLQAKDKGAVPGVAHCKVLVEVVDVNDNSPEVTVTSVYSPVPEDAAPGTVVALLSVTDLDSHDNGVVNCFISPGIPFMLSSSLKNYYTLKTKAALDREKASEYNITITARDSGSPPLSAVKQILVQVSDVNDNAPKTSQDSYDVYVLENNVPGIPILNISATDPDLGRNAHLSYSLLQAGHIFSINRENGTLYLLTSLDHEDQVEFSMMVQVQDGGSPPLATNVSVSVFVTDLNDNAPTVLYPQPNTTATYTDVVAPGTPAGHMVTKVVAVDADAGYNAWISYTLLQATDPSLFSVGLHSGEIFTARQLQEDDVPQLCCPPVPLSPSLWLSWPRRCSLTSLTWHPPTIQGSM</sequence>
<dbReference type="PANTHER" id="PTHR24028">
    <property type="entry name" value="CADHERIN-87A"/>
    <property type="match status" value="1"/>
</dbReference>
<evidence type="ECO:0000313" key="16">
    <source>
        <dbReference type="EMBL" id="PKK19743.1"/>
    </source>
</evidence>
<dbReference type="CDD" id="cd11304">
    <property type="entry name" value="Cadherin_repeat"/>
    <property type="match status" value="11"/>
</dbReference>
<evidence type="ECO:0000256" key="13">
    <source>
        <dbReference type="SAM" id="MobiDB-lite"/>
    </source>
</evidence>
<gene>
    <name evidence="16" type="ORF">A306_00012415</name>
</gene>
<dbReference type="InterPro" id="IPR032455">
    <property type="entry name" value="Cadherin_C"/>
</dbReference>
<dbReference type="Pfam" id="PF00028">
    <property type="entry name" value="Cadherin"/>
    <property type="match status" value="7"/>
</dbReference>
<evidence type="ECO:0000256" key="8">
    <source>
        <dbReference type="ARBA" id="ARBA00022889"/>
    </source>
</evidence>
<feature type="domain" description="Cadherin" evidence="15">
    <location>
        <begin position="1183"/>
        <end position="1285"/>
    </location>
</feature>
<dbReference type="PROSITE" id="PS00232">
    <property type="entry name" value="CADHERIN_1"/>
    <property type="match status" value="6"/>
</dbReference>
<dbReference type="FunFam" id="2.60.40.60:FF:000001">
    <property type="entry name" value="Protocadherin alpha 2"/>
    <property type="match status" value="2"/>
</dbReference>
<dbReference type="PRINTS" id="PR00205">
    <property type="entry name" value="CADHERIN"/>
</dbReference>
<dbReference type="GO" id="GO:0007156">
    <property type="term" value="P:homophilic cell adhesion via plasma membrane adhesion molecules"/>
    <property type="evidence" value="ECO:0007669"/>
    <property type="project" value="InterPro"/>
</dbReference>
<dbReference type="FunFam" id="2.60.40.60:FF:000002">
    <property type="entry name" value="Protocadherin alpha 2"/>
    <property type="match status" value="2"/>
</dbReference>
<dbReference type="GO" id="GO:0005886">
    <property type="term" value="C:plasma membrane"/>
    <property type="evidence" value="ECO:0007669"/>
    <property type="project" value="UniProtKB-SubCell"/>
</dbReference>
<dbReference type="FunFam" id="2.60.40.60:FF:000006">
    <property type="entry name" value="Protocadherin alpha 2"/>
    <property type="match status" value="1"/>
</dbReference>
<feature type="transmembrane region" description="Helical" evidence="14">
    <location>
        <begin position="597"/>
        <end position="619"/>
    </location>
</feature>
<comment type="subcellular location">
    <subcellularLocation>
        <location evidence="2">Cell membrane</location>
        <topology evidence="2">Single-pass type I membrane protein</topology>
    </subcellularLocation>
</comment>
<name>A0A2I0LQN6_COLLI</name>
<comment type="caution">
    <text evidence="16">The sequence shown here is derived from an EMBL/GenBank/DDBJ whole genome shotgun (WGS) entry which is preliminary data.</text>
</comment>
<dbReference type="EMBL" id="AKCR02000136">
    <property type="protein sequence ID" value="PKK19743.1"/>
    <property type="molecule type" value="Genomic_DNA"/>
</dbReference>
<feature type="domain" description="Cadherin" evidence="15">
    <location>
        <begin position="254"/>
        <end position="358"/>
    </location>
</feature>
<dbReference type="SMART" id="SM00112">
    <property type="entry name" value="CA"/>
    <property type="match status" value="10"/>
</dbReference>
<evidence type="ECO:0000313" key="17">
    <source>
        <dbReference type="Proteomes" id="UP000053872"/>
    </source>
</evidence>
<evidence type="ECO:0000259" key="15">
    <source>
        <dbReference type="PROSITE" id="PS50268"/>
    </source>
</evidence>
<evidence type="ECO:0000256" key="3">
    <source>
        <dbReference type="ARBA" id="ARBA00022475"/>
    </source>
</evidence>
<keyword evidence="11" id="KW-0325">Glycoprotein</keyword>
<evidence type="ECO:0000256" key="12">
    <source>
        <dbReference type="PROSITE-ProRule" id="PRU00043"/>
    </source>
</evidence>
<dbReference type="InParanoid" id="A0A2I0LQN6"/>
<evidence type="ECO:0000256" key="1">
    <source>
        <dbReference type="ARBA" id="ARBA00003436"/>
    </source>
</evidence>
<evidence type="ECO:0000256" key="2">
    <source>
        <dbReference type="ARBA" id="ARBA00004251"/>
    </source>
</evidence>